<gene>
    <name evidence="1" type="ORF">NT26_0416</name>
</gene>
<dbReference type="Proteomes" id="UP000010792">
    <property type="component" value="Chromosome"/>
</dbReference>
<dbReference type="AlphaFoldDB" id="L0NAV0"/>
<protein>
    <submittedName>
        <fullName evidence="1">Uncharacterized protein</fullName>
    </submittedName>
</protein>
<evidence type="ECO:0000313" key="1">
    <source>
        <dbReference type="EMBL" id="CCF18140.1"/>
    </source>
</evidence>
<keyword evidence="2" id="KW-1185">Reference proteome</keyword>
<proteinExistence type="predicted"/>
<dbReference type="KEGG" id="rht:NT26_0416"/>
<sequence length="83" mass="9289">MIALRRVIRYICPKLAGILGQAVLTGNLKASKDGRCWKGFDEDVAWVSRRIERHRADGRYAGPIGLHGQSHLRNRNLRHGATG</sequence>
<organism evidence="1 2">
    <name type="scientific">Pseudorhizobium banfieldiae</name>
    <dbReference type="NCBI Taxonomy" id="1125847"/>
    <lineage>
        <taxon>Bacteria</taxon>
        <taxon>Pseudomonadati</taxon>
        <taxon>Pseudomonadota</taxon>
        <taxon>Alphaproteobacteria</taxon>
        <taxon>Hyphomicrobiales</taxon>
        <taxon>Rhizobiaceae</taxon>
        <taxon>Rhizobium/Agrobacterium group</taxon>
        <taxon>Pseudorhizobium</taxon>
    </lineage>
</organism>
<evidence type="ECO:0000313" key="2">
    <source>
        <dbReference type="Proteomes" id="UP000010792"/>
    </source>
</evidence>
<dbReference type="EMBL" id="FO082820">
    <property type="protein sequence ID" value="CCF18140.1"/>
    <property type="molecule type" value="Genomic_DNA"/>
</dbReference>
<accession>L0NAV0</accession>
<reference evidence="1 2" key="1">
    <citation type="journal article" date="2013" name="Genome Biol. Evol.">
        <title>Life in an arsenic-containing gold mine: genome and physiology of the autotrophic arsenite-oxidizing bacterium rhizobium sp. NT-26.</title>
        <authorList>
            <person name="Andres J."/>
            <person name="Arsene-Ploetze F."/>
            <person name="Barbe V."/>
            <person name="Brochier-Armanet C."/>
            <person name="Cleiss-Arnold J."/>
            <person name="Coppee J.Y."/>
            <person name="Dillies M.A."/>
            <person name="Geist"/>
            <person name="L"/>
            <person name="Joublin A."/>
            <person name="Koechler S."/>
            <person name="Lassalle F."/>
            <person name="Marchal M."/>
            <person name="Medigue C."/>
            <person name="Muller D."/>
            <person name="Nesme X."/>
            <person name="Plewniak F."/>
            <person name="Proux C."/>
            <person name="Ramirez-Bahena M.H."/>
            <person name="Schenowitz C."/>
            <person name="Sismeiro O."/>
            <person name="Vallenet D."/>
            <person name="Santini J.M."/>
            <person name="Bertin P.N."/>
        </authorList>
    </citation>
    <scope>NUCLEOTIDE SEQUENCE [LARGE SCALE GENOMIC DNA]</scope>
    <source>
        <strain evidence="1 2">NT-26</strain>
    </source>
</reference>
<name>L0NAV0_9HYPH</name>